<protein>
    <recommendedName>
        <fullName evidence="4">Short-chain collagen C4</fullName>
    </recommendedName>
</protein>
<keyword evidence="1" id="KW-0732">Signal</keyword>
<reference evidence="2 3" key="1">
    <citation type="journal article" date="2017" name="Nat. Ecol. Evol.">
        <title>Scallop genome provides insights into evolution of bilaterian karyotype and development.</title>
        <authorList>
            <person name="Wang S."/>
            <person name="Zhang J."/>
            <person name="Jiao W."/>
            <person name="Li J."/>
            <person name="Xun X."/>
            <person name="Sun Y."/>
            <person name="Guo X."/>
            <person name="Huan P."/>
            <person name="Dong B."/>
            <person name="Zhang L."/>
            <person name="Hu X."/>
            <person name="Sun X."/>
            <person name="Wang J."/>
            <person name="Zhao C."/>
            <person name="Wang Y."/>
            <person name="Wang D."/>
            <person name="Huang X."/>
            <person name="Wang R."/>
            <person name="Lv J."/>
            <person name="Li Y."/>
            <person name="Zhang Z."/>
            <person name="Liu B."/>
            <person name="Lu W."/>
            <person name="Hui Y."/>
            <person name="Liang J."/>
            <person name="Zhou Z."/>
            <person name="Hou R."/>
            <person name="Li X."/>
            <person name="Liu Y."/>
            <person name="Li H."/>
            <person name="Ning X."/>
            <person name="Lin Y."/>
            <person name="Zhao L."/>
            <person name="Xing Q."/>
            <person name="Dou J."/>
            <person name="Li Y."/>
            <person name="Mao J."/>
            <person name="Guo H."/>
            <person name="Dou H."/>
            <person name="Li T."/>
            <person name="Mu C."/>
            <person name="Jiang W."/>
            <person name="Fu Q."/>
            <person name="Fu X."/>
            <person name="Miao Y."/>
            <person name="Liu J."/>
            <person name="Yu Q."/>
            <person name="Li R."/>
            <person name="Liao H."/>
            <person name="Li X."/>
            <person name="Kong Y."/>
            <person name="Jiang Z."/>
            <person name="Chourrout D."/>
            <person name="Li R."/>
            <person name="Bao Z."/>
        </authorList>
    </citation>
    <scope>NUCLEOTIDE SEQUENCE [LARGE SCALE GENOMIC DNA]</scope>
    <source>
        <strain evidence="2 3">PY_sf001</strain>
    </source>
</reference>
<dbReference type="EMBL" id="NEDP02002904">
    <property type="protein sequence ID" value="OWF49875.1"/>
    <property type="molecule type" value="Genomic_DNA"/>
</dbReference>
<feature type="signal peptide" evidence="1">
    <location>
        <begin position="1"/>
        <end position="18"/>
    </location>
</feature>
<dbReference type="AlphaFoldDB" id="A0A210QMA9"/>
<feature type="chain" id="PRO_5012148713" description="Short-chain collagen C4" evidence="1">
    <location>
        <begin position="19"/>
        <end position="254"/>
    </location>
</feature>
<proteinExistence type="predicted"/>
<evidence type="ECO:0000256" key="1">
    <source>
        <dbReference type="SAM" id="SignalP"/>
    </source>
</evidence>
<dbReference type="OrthoDB" id="6086925at2759"/>
<dbReference type="Proteomes" id="UP000242188">
    <property type="component" value="Unassembled WGS sequence"/>
</dbReference>
<evidence type="ECO:0000313" key="3">
    <source>
        <dbReference type="Proteomes" id="UP000242188"/>
    </source>
</evidence>
<evidence type="ECO:0008006" key="4">
    <source>
        <dbReference type="Google" id="ProtNLM"/>
    </source>
</evidence>
<organism evidence="2 3">
    <name type="scientific">Mizuhopecten yessoensis</name>
    <name type="common">Japanese scallop</name>
    <name type="synonym">Patinopecten yessoensis</name>
    <dbReference type="NCBI Taxonomy" id="6573"/>
    <lineage>
        <taxon>Eukaryota</taxon>
        <taxon>Metazoa</taxon>
        <taxon>Spiralia</taxon>
        <taxon>Lophotrochozoa</taxon>
        <taxon>Mollusca</taxon>
        <taxon>Bivalvia</taxon>
        <taxon>Autobranchia</taxon>
        <taxon>Pteriomorphia</taxon>
        <taxon>Pectinida</taxon>
        <taxon>Pectinoidea</taxon>
        <taxon>Pectinidae</taxon>
        <taxon>Mizuhopecten</taxon>
    </lineage>
</organism>
<accession>A0A210QMA9</accession>
<sequence length="254" mass="27599">MVGFSVLFLCVQYTIVRSADRRILLSDPDSLNRQIIDLQAQYVQLQATINEEKLKSSTEIQQLRDTLASLSVRPAGGATFVRWGHKDCPVNVSSLVYTGFAGGSHYAHPGGAASPVCLPTEPLWGQHKDAVDDSGFMYGAEYEDHGLFGKDSSNEDVPCAVCRSPAHSSILMIPGRNVCYSGWTEAYQGDLASGYYAHPAPSENVCMDQSPQPLFGGSANQDGKLFYGVRSVCGSLRCPPYENNKFLSCVVCLQ</sequence>
<dbReference type="PANTHER" id="PTHR24024:SF18">
    <property type="entry name" value="SHORT-CHAIN COLLAGEN C4-LIKE"/>
    <property type="match status" value="1"/>
</dbReference>
<dbReference type="GO" id="GO:0005615">
    <property type="term" value="C:extracellular space"/>
    <property type="evidence" value="ECO:0007669"/>
    <property type="project" value="TreeGrafter"/>
</dbReference>
<dbReference type="PANTHER" id="PTHR24024">
    <property type="entry name" value="PULMONARY SURFACTANT-ASSOCIATED PROTEIN A"/>
    <property type="match status" value="1"/>
</dbReference>
<evidence type="ECO:0000313" key="2">
    <source>
        <dbReference type="EMBL" id="OWF49875.1"/>
    </source>
</evidence>
<comment type="caution">
    <text evidence="2">The sequence shown here is derived from an EMBL/GenBank/DDBJ whole genome shotgun (WGS) entry which is preliminary data.</text>
</comment>
<gene>
    <name evidence="2" type="ORF">KP79_PYT13507</name>
</gene>
<dbReference type="InterPro" id="IPR051077">
    <property type="entry name" value="Ca-dependent_lectin"/>
</dbReference>
<keyword evidence="3" id="KW-1185">Reference proteome</keyword>
<name>A0A210QMA9_MIZYE</name>